<dbReference type="PATRIC" id="fig|56107.3.peg.7048"/>
<gene>
    <name evidence="1" type="ORF">Cylst_6573</name>
</gene>
<keyword evidence="2" id="KW-1185">Reference proteome</keyword>
<dbReference type="RefSeq" id="WP_015328390.1">
    <property type="nucleotide sequence ID" value="NC_020050.1"/>
</dbReference>
<dbReference type="OrthoDB" id="461843at2"/>
<dbReference type="AlphaFoldDB" id="K9X779"/>
<keyword evidence="1" id="KW-0614">Plasmid</keyword>
<dbReference type="EMBL" id="CP003643">
    <property type="protein sequence ID" value="AFZ28348.1"/>
    <property type="molecule type" value="Genomic_DNA"/>
</dbReference>
<sequence length="120" mass="13901">MNQNLDEKQARFQRDNNIPNRLGHIAANLARIRSFSHIAYKEAVTSIISETKWFIEWTAAEIEPLQAEELVNIQVQLAMWELSWDDIWVDEKVRTEVAEQSGVWSERVLDMSGLLSESLT</sequence>
<dbReference type="HOGENOM" id="CLU_166659_0_0_3"/>
<protein>
    <submittedName>
        <fullName evidence="1">Uncharacterized protein</fullName>
    </submittedName>
</protein>
<evidence type="ECO:0000313" key="1">
    <source>
        <dbReference type="EMBL" id="AFZ28348.1"/>
    </source>
</evidence>
<name>K9X779_9NOST</name>
<reference evidence="1 2" key="1">
    <citation type="submission" date="2012-06" db="EMBL/GenBank/DDBJ databases">
        <title>Noncontiguous Finished plasmid 1 of genome of Cylindrospermum stagnale PCC 7417.</title>
        <authorList>
            <consortium name="US DOE Joint Genome Institute"/>
            <person name="Gugger M."/>
            <person name="Coursin T."/>
            <person name="Rippka R."/>
            <person name="Tandeau De Marsac N."/>
            <person name="Huntemann M."/>
            <person name="Wei C.-L."/>
            <person name="Han J."/>
            <person name="Detter J.C."/>
            <person name="Han C."/>
            <person name="Tapia R."/>
            <person name="Davenport K."/>
            <person name="Daligault H."/>
            <person name="Erkkila T."/>
            <person name="Gu W."/>
            <person name="Munk A.C.C."/>
            <person name="Teshima H."/>
            <person name="Xu Y."/>
            <person name="Chain P."/>
            <person name="Chen A."/>
            <person name="Krypides N."/>
            <person name="Mavromatis K."/>
            <person name="Markowitz V."/>
            <person name="Szeto E."/>
            <person name="Ivanova N."/>
            <person name="Mikhailova N."/>
            <person name="Ovchinnikova G."/>
            <person name="Pagani I."/>
            <person name="Pati A."/>
            <person name="Goodwin L."/>
            <person name="Peters L."/>
            <person name="Pitluck S."/>
            <person name="Woyke T."/>
            <person name="Kerfeld C."/>
        </authorList>
    </citation>
    <scope>NUCLEOTIDE SEQUENCE [LARGE SCALE GENOMIC DNA]</scope>
    <source>
        <strain evidence="1 2">PCC 7417</strain>
        <plasmid evidence="2">Plasmid pCYLST.01</plasmid>
    </source>
</reference>
<dbReference type="KEGG" id="csg:Cylst_6573"/>
<geneLocation type="plasmid" evidence="1 2">
    <name>pCYLST.01</name>
</geneLocation>
<evidence type="ECO:0000313" key="2">
    <source>
        <dbReference type="Proteomes" id="UP000010475"/>
    </source>
</evidence>
<proteinExistence type="predicted"/>
<organism evidence="1 2">
    <name type="scientific">Cylindrospermum stagnale PCC 7417</name>
    <dbReference type="NCBI Taxonomy" id="56107"/>
    <lineage>
        <taxon>Bacteria</taxon>
        <taxon>Bacillati</taxon>
        <taxon>Cyanobacteriota</taxon>
        <taxon>Cyanophyceae</taxon>
        <taxon>Nostocales</taxon>
        <taxon>Nostocaceae</taxon>
        <taxon>Cylindrospermum</taxon>
    </lineage>
</organism>
<dbReference type="Proteomes" id="UP000010475">
    <property type="component" value="Plasmid pCYLST.01"/>
</dbReference>
<accession>K9X779</accession>